<dbReference type="Proteomes" id="UP000323632">
    <property type="component" value="Unassembled WGS sequence"/>
</dbReference>
<keyword evidence="1" id="KW-0472">Membrane</keyword>
<feature type="domain" description="Fatty acid desaturase" evidence="2">
    <location>
        <begin position="67"/>
        <end position="336"/>
    </location>
</feature>
<gene>
    <name evidence="3" type="ORF">F0919_17230</name>
</gene>
<dbReference type="GO" id="GO:0016020">
    <property type="term" value="C:membrane"/>
    <property type="evidence" value="ECO:0007669"/>
    <property type="project" value="TreeGrafter"/>
</dbReference>
<dbReference type="AlphaFoldDB" id="A0A5M6CBG9"/>
<sequence>MPKVTYNNKNAVFFPSLKKAVEDYFTTRQLKKTGNWKLYIKTVVLLLLSAALYYTLVFIPLTAIAGIGLSILFGVTLAGVGFDVMHDACHGSYSTKKWVNEILGLTLNVLGGNAFFWKQKHNIIHHTYTNVDGVDDDIAKSPMIRMCNTQKWVPAHKYQHIYLPFLYMLGSIFWVFVQDPVKYATKKVYTTPLPKMDTKEHIIFWVSKILYLAFYIALPIYTVGMLPWLVGFLCMHFALGFTLSIVFQLAHVVEETEFEYVDISDFKHIENEWAIHQIKTTANFSPESKIINWFVGGLNFQIEHHLFPRISHVHYPAISKIVEAKCKEFGITYNSIPKMTTAINSHFRFIKELGKRPENVLAIQKRPLEVMA</sequence>
<feature type="transmembrane region" description="Helical" evidence="1">
    <location>
        <begin position="63"/>
        <end position="86"/>
    </location>
</feature>
<keyword evidence="4" id="KW-1185">Reference proteome</keyword>
<comment type="caution">
    <text evidence="3">The sequence shown here is derived from an EMBL/GenBank/DDBJ whole genome shotgun (WGS) entry which is preliminary data.</text>
</comment>
<evidence type="ECO:0000313" key="4">
    <source>
        <dbReference type="Proteomes" id="UP000323632"/>
    </source>
</evidence>
<protein>
    <submittedName>
        <fullName evidence="3">Acyl-CoA desaturase</fullName>
    </submittedName>
</protein>
<feature type="transmembrane region" description="Helical" evidence="1">
    <location>
        <begin position="161"/>
        <end position="181"/>
    </location>
</feature>
<feature type="transmembrane region" description="Helical" evidence="1">
    <location>
        <begin position="98"/>
        <end position="117"/>
    </location>
</feature>
<dbReference type="InterPro" id="IPR012171">
    <property type="entry name" value="Fatty_acid_desaturase"/>
</dbReference>
<dbReference type="RefSeq" id="WP_150034029.1">
    <property type="nucleotide sequence ID" value="NZ_VWSH01000004.1"/>
</dbReference>
<dbReference type="PANTHER" id="PTHR19353:SF19">
    <property type="entry name" value="DELTA(5) FATTY ACID DESATURASE C-RELATED"/>
    <property type="match status" value="1"/>
</dbReference>
<feature type="transmembrane region" description="Helical" evidence="1">
    <location>
        <begin position="38"/>
        <end position="57"/>
    </location>
</feature>
<keyword evidence="1" id="KW-0812">Transmembrane</keyword>
<dbReference type="CDD" id="cd03506">
    <property type="entry name" value="Delta6-FADS-like"/>
    <property type="match status" value="1"/>
</dbReference>
<dbReference type="PIRSF" id="PIRSF015921">
    <property type="entry name" value="FA_sphinglp_des"/>
    <property type="match status" value="1"/>
</dbReference>
<evidence type="ECO:0000313" key="3">
    <source>
        <dbReference type="EMBL" id="KAA5532526.1"/>
    </source>
</evidence>
<accession>A0A5M6CBG9</accession>
<dbReference type="Pfam" id="PF00487">
    <property type="entry name" value="FA_desaturase"/>
    <property type="match status" value="1"/>
</dbReference>
<dbReference type="GO" id="GO:0016717">
    <property type="term" value="F:oxidoreductase activity, acting on paired donors, with oxidation of a pair of donors resulting in the reduction of molecular oxygen to two molecules of water"/>
    <property type="evidence" value="ECO:0007669"/>
    <property type="project" value="TreeGrafter"/>
</dbReference>
<proteinExistence type="predicted"/>
<feature type="transmembrane region" description="Helical" evidence="1">
    <location>
        <begin position="228"/>
        <end position="250"/>
    </location>
</feature>
<feature type="transmembrane region" description="Helical" evidence="1">
    <location>
        <begin position="202"/>
        <end position="222"/>
    </location>
</feature>
<dbReference type="PANTHER" id="PTHR19353">
    <property type="entry name" value="FATTY ACID DESATURASE 2"/>
    <property type="match status" value="1"/>
</dbReference>
<name>A0A5M6CBG9_9BACT</name>
<dbReference type="EMBL" id="VWSH01000004">
    <property type="protein sequence ID" value="KAA5532526.1"/>
    <property type="molecule type" value="Genomic_DNA"/>
</dbReference>
<organism evidence="3 4">
    <name type="scientific">Taibaiella lutea</name>
    <dbReference type="NCBI Taxonomy" id="2608001"/>
    <lineage>
        <taxon>Bacteria</taxon>
        <taxon>Pseudomonadati</taxon>
        <taxon>Bacteroidota</taxon>
        <taxon>Chitinophagia</taxon>
        <taxon>Chitinophagales</taxon>
        <taxon>Chitinophagaceae</taxon>
        <taxon>Taibaiella</taxon>
    </lineage>
</organism>
<keyword evidence="1" id="KW-1133">Transmembrane helix</keyword>
<evidence type="ECO:0000256" key="1">
    <source>
        <dbReference type="SAM" id="Phobius"/>
    </source>
</evidence>
<evidence type="ECO:0000259" key="2">
    <source>
        <dbReference type="Pfam" id="PF00487"/>
    </source>
</evidence>
<dbReference type="InterPro" id="IPR005804">
    <property type="entry name" value="FA_desaturase_dom"/>
</dbReference>
<dbReference type="GO" id="GO:0008610">
    <property type="term" value="P:lipid biosynthetic process"/>
    <property type="evidence" value="ECO:0007669"/>
    <property type="project" value="UniProtKB-ARBA"/>
</dbReference>
<reference evidence="3 4" key="1">
    <citation type="submission" date="2019-09" db="EMBL/GenBank/DDBJ databases">
        <title>Genome sequence and assembly of Taibaiella sp.</title>
        <authorList>
            <person name="Chhetri G."/>
        </authorList>
    </citation>
    <scope>NUCLEOTIDE SEQUENCE [LARGE SCALE GENOMIC DNA]</scope>
    <source>
        <strain evidence="3 4">KVB11</strain>
    </source>
</reference>